<dbReference type="Proteomes" id="UP000053660">
    <property type="component" value="Unassembled WGS sequence"/>
</dbReference>
<evidence type="ECO:0000313" key="1">
    <source>
        <dbReference type="EMBL" id="KHJ85874.1"/>
    </source>
</evidence>
<protein>
    <submittedName>
        <fullName evidence="1">Uncharacterized protein</fullName>
    </submittedName>
</protein>
<organism evidence="1 2">
    <name type="scientific">Oesophagostomum dentatum</name>
    <name type="common">Nodular worm</name>
    <dbReference type="NCBI Taxonomy" id="61180"/>
    <lineage>
        <taxon>Eukaryota</taxon>
        <taxon>Metazoa</taxon>
        <taxon>Ecdysozoa</taxon>
        <taxon>Nematoda</taxon>
        <taxon>Chromadorea</taxon>
        <taxon>Rhabditida</taxon>
        <taxon>Rhabditina</taxon>
        <taxon>Rhabditomorpha</taxon>
        <taxon>Strongyloidea</taxon>
        <taxon>Strongylidae</taxon>
        <taxon>Oesophagostomum</taxon>
    </lineage>
</organism>
<dbReference type="AlphaFoldDB" id="A0A0B1SLQ4"/>
<proteinExistence type="predicted"/>
<keyword evidence="2" id="KW-1185">Reference proteome</keyword>
<sequence length="238" mass="26299">LIAKFNVCVRDFRAQCVRHVTISLIDSSYGYLCNEGYNKSLISKRLPANMIASGLKASEELGKYISVAAFMESAECLMELDRKPAVKRALNFFAACVKSPIKHECGFSAWQSPIKHECGFSAWQGLYKVLKDTTNTLMPGCHFTGSSGRLHSAEHEETSTKQLITVTSRTSPPPPPPPPPPTTTPLILVEEIIYAPTVPFEPSSARKAMRKNVVSQELAQLNSSARLTFCFLLFIVML</sequence>
<dbReference type="PANTHER" id="PTHR37431:SF3">
    <property type="entry name" value="DUF19 DOMAIN-CONTAINING PROTEIN"/>
    <property type="match status" value="1"/>
</dbReference>
<dbReference type="PANTHER" id="PTHR37431">
    <property type="entry name" value="PROTEIN CBG06927"/>
    <property type="match status" value="1"/>
</dbReference>
<feature type="non-terminal residue" evidence="1">
    <location>
        <position position="1"/>
    </location>
</feature>
<name>A0A0B1SLQ4_OESDE</name>
<accession>A0A0B1SLQ4</accession>
<reference evidence="1 2" key="1">
    <citation type="submission" date="2014-03" db="EMBL/GenBank/DDBJ databases">
        <title>Draft genome of the hookworm Oesophagostomum dentatum.</title>
        <authorList>
            <person name="Mitreva M."/>
        </authorList>
    </citation>
    <scope>NUCLEOTIDE SEQUENCE [LARGE SCALE GENOMIC DNA]</scope>
    <source>
        <strain evidence="1 2">OD-Hann</strain>
    </source>
</reference>
<dbReference type="EMBL" id="KN562293">
    <property type="protein sequence ID" value="KHJ85874.1"/>
    <property type="molecule type" value="Genomic_DNA"/>
</dbReference>
<evidence type="ECO:0000313" key="2">
    <source>
        <dbReference type="Proteomes" id="UP000053660"/>
    </source>
</evidence>
<gene>
    <name evidence="1" type="ORF">OESDEN_14389</name>
</gene>
<dbReference type="OrthoDB" id="5912690at2759"/>